<accession>A0A382IDL7</accession>
<evidence type="ECO:0000313" key="2">
    <source>
        <dbReference type="EMBL" id="SVB97445.1"/>
    </source>
</evidence>
<gene>
    <name evidence="2" type="ORF">METZ01_LOCUS250299</name>
</gene>
<reference evidence="2" key="1">
    <citation type="submission" date="2018-05" db="EMBL/GenBank/DDBJ databases">
        <authorList>
            <person name="Lanie J.A."/>
            <person name="Ng W.-L."/>
            <person name="Kazmierczak K.M."/>
            <person name="Andrzejewski T.M."/>
            <person name="Davidsen T.M."/>
            <person name="Wayne K.J."/>
            <person name="Tettelin H."/>
            <person name="Glass J.I."/>
            <person name="Rusch D."/>
            <person name="Podicherti R."/>
            <person name="Tsui H.-C.T."/>
            <person name="Winkler M.E."/>
        </authorList>
    </citation>
    <scope>NUCLEOTIDE SEQUENCE</scope>
</reference>
<protein>
    <submittedName>
        <fullName evidence="2">Uncharacterized protein</fullName>
    </submittedName>
</protein>
<evidence type="ECO:0000256" key="1">
    <source>
        <dbReference type="SAM" id="MobiDB-lite"/>
    </source>
</evidence>
<organism evidence="2">
    <name type="scientific">marine metagenome</name>
    <dbReference type="NCBI Taxonomy" id="408172"/>
    <lineage>
        <taxon>unclassified sequences</taxon>
        <taxon>metagenomes</taxon>
        <taxon>ecological metagenomes</taxon>
    </lineage>
</organism>
<feature type="non-terminal residue" evidence="2">
    <location>
        <position position="45"/>
    </location>
</feature>
<dbReference type="EMBL" id="UINC01066584">
    <property type="protein sequence ID" value="SVB97445.1"/>
    <property type="molecule type" value="Genomic_DNA"/>
</dbReference>
<feature type="region of interest" description="Disordered" evidence="1">
    <location>
        <begin position="1"/>
        <end position="26"/>
    </location>
</feature>
<sequence>MADGFVSEGLKMNVNQDELGDPERFDNGAIYEIRGVSGEDGTNTQ</sequence>
<name>A0A382IDL7_9ZZZZ</name>
<dbReference type="AlphaFoldDB" id="A0A382IDL7"/>
<proteinExistence type="predicted"/>